<proteinExistence type="predicted"/>
<protein>
    <submittedName>
        <fullName evidence="1">Uncharacterized protein</fullName>
    </submittedName>
</protein>
<evidence type="ECO:0000313" key="2">
    <source>
        <dbReference type="Proteomes" id="UP000050424"/>
    </source>
</evidence>
<dbReference type="STRING" id="78410.A0A0P7AW60"/>
<comment type="caution">
    <text evidence="1">The sequence shown here is derived from an EMBL/GenBank/DDBJ whole genome shotgun (WGS) entry which is preliminary data.</text>
</comment>
<gene>
    <name evidence="1" type="ORF">AK830_g4423</name>
</gene>
<dbReference type="Proteomes" id="UP000050424">
    <property type="component" value="Unassembled WGS sequence"/>
</dbReference>
<dbReference type="OrthoDB" id="4232400at2759"/>
<organism evidence="1 2">
    <name type="scientific">Neonectria ditissima</name>
    <dbReference type="NCBI Taxonomy" id="78410"/>
    <lineage>
        <taxon>Eukaryota</taxon>
        <taxon>Fungi</taxon>
        <taxon>Dikarya</taxon>
        <taxon>Ascomycota</taxon>
        <taxon>Pezizomycotina</taxon>
        <taxon>Sordariomycetes</taxon>
        <taxon>Hypocreomycetidae</taxon>
        <taxon>Hypocreales</taxon>
        <taxon>Nectriaceae</taxon>
        <taxon>Neonectria</taxon>
    </lineage>
</organism>
<evidence type="ECO:0000313" key="1">
    <source>
        <dbReference type="EMBL" id="KPM42185.1"/>
    </source>
</evidence>
<accession>A0A0P7AW60</accession>
<keyword evidence="2" id="KW-1185">Reference proteome</keyword>
<sequence>MNEYVAQANPSNASIQSGFIKNRSDGRPVAYFKPRTGINKFYELRLSGPIGPKVGPSPLTRQSVKDLTDIERAWLKKHYGGEFEFMQTLGLKMHKEEDRSEGRVISRSFMSDDGDVSSGDAGNVDHDFGSLTMSTFGPVFRP</sequence>
<dbReference type="AlphaFoldDB" id="A0A0P7AW60"/>
<name>A0A0P7AW60_9HYPO</name>
<reference evidence="1 2" key="1">
    <citation type="submission" date="2015-09" db="EMBL/GenBank/DDBJ databases">
        <title>Draft genome of a European isolate of the apple canker pathogen Neonectria ditissima.</title>
        <authorList>
            <person name="Gomez-Cortecero A."/>
            <person name="Harrison R.J."/>
            <person name="Armitage A.D."/>
        </authorList>
    </citation>
    <scope>NUCLEOTIDE SEQUENCE [LARGE SCALE GENOMIC DNA]</scope>
    <source>
        <strain evidence="1 2">R09/05</strain>
    </source>
</reference>
<dbReference type="EMBL" id="LKCW01000053">
    <property type="protein sequence ID" value="KPM42185.1"/>
    <property type="molecule type" value="Genomic_DNA"/>
</dbReference>